<dbReference type="PROSITE" id="PS51375">
    <property type="entry name" value="PPR"/>
    <property type="match status" value="3"/>
</dbReference>
<dbReference type="InterPro" id="IPR057027">
    <property type="entry name" value="TPR_mt"/>
</dbReference>
<feature type="region of interest" description="Disordered" evidence="3">
    <location>
        <begin position="1328"/>
        <end position="1352"/>
    </location>
</feature>
<feature type="compositionally biased region" description="Polar residues" evidence="3">
    <location>
        <begin position="1030"/>
        <end position="1050"/>
    </location>
</feature>
<dbReference type="PANTHER" id="PTHR46669">
    <property type="entry name" value="LEUCINE-RICH PPR MOTIF-CONTAINING PROTEIN, MITOCHONDRIAL"/>
    <property type="match status" value="1"/>
</dbReference>
<feature type="domain" description="Pentatricopeptide repeat-containing protein-mitochondrial" evidence="4">
    <location>
        <begin position="200"/>
        <end position="298"/>
    </location>
</feature>
<evidence type="ECO:0000259" key="4">
    <source>
        <dbReference type="Pfam" id="PF23276"/>
    </source>
</evidence>
<dbReference type="Proteomes" id="UP001634394">
    <property type="component" value="Unassembled WGS sequence"/>
</dbReference>
<sequence>MAALLRCARFLPASRLILAFNATEKKTSINLFNAHCKWVQTFPAVGNSFHSRGIVTAARPHQNEQGDVRDHDDLKSYINTVNSIYRKYGRISLRDCEDLMKLSRKAELQSDNVVMLIRLFGDPLNDCHPVRRTEMLHQFWEILKGRGFELNVTHYNALLQAYLENNHPFHPVDVLSEMESKHIPPNRVTFLRMIGGYCAQGDIKGACQILEHMKAHNMPLSEVAFASLITGHFKAGDEKGAVGILDIMQESGVVPSSQTYGALLSGYASKGDMEAIRKTVNDLDAIYVNMHASDLLAVVFQLAQSGHEQHVDEVLNIIKEHGKMYRTNCVCCATQLICHKYYDVAYKVFEAMPRNSTSDDYMRNYGRFMFRAFIESKVPVDKLSSLVKDMKAKGLVSDDLSLVPFYAYLKNETDYALQVLEKMKLEGLPIRLHYFWPAFVQYKKEKNKDGILKTLKMMRPLQFNEGDLKMSFGEYVYPALIEVGDSFDQIEKLLKDIGFSENLFSFPRVFVRAKQAGLMKALKEDAEQNRQLSDVDKITIAFEASSFSNEWKETFECLAQISQKPIHPVQMERIENTLATVLNKFVRDKKWHSLEEALGFMIEKKLHIKDDLDLRRRGAPESCLVKLKQIDGEPVLSALSATDLKKMVDESAVTDIHYLKDLLLKLCQEGNVKEAEKYKDKLLSSGYEVDLALQRAFLLMYADLEGAYEKTLECWNKLIEHFPGTQHWSQYHVAIAVQEMEHGSMEEAMKRLESNKPLQVDPKSHYQHHNLFRRLFETAWKKGGNDAVIRLASVFQNATGSSLVQGDVMAAVVKGGDTEKINEMVAYLSEQQETKPIIVFDEAFQFFMQKDDAQGLQKVVDKLFHDAADDQWILVNLMRNFLECGKVPQARRALQSISTEKLGDALIRMCLELNMYKKETSIEKVANFVGKSRITGIDREEILFQLMKGYLIKNEHEKALTVLSRLEEEEITPRQRTLRYLAKALQNRGLPVPFDVPSFQEFTKDTESFQQDNEQSKQEQRGSRQEQKTQFRQVSTPVTERQLSPSGNKFYNFRGTHSQEAYKLLEEKKFSEVMRMKERIDAAEGAPEAGRDFMLHLVRDLHARKLYNTRDYLLQELGEAGDIATLQHISFSSRDLRLGQDAARHLMESYIKKNKVEDLLKFLESNLSFSLKFLTSKCIESITSKNADYLPRVEMICEKSAQSSKDPALCLKSLWQYLFLHDRSRANALLQKYPEVRSSLHTTYVISKIMEDNNMEWLKDLQKIVQKGDSNYLLVKECELSFLCQNGKIEEAKQVHQYLEKNGWKFRNRIKQLYEETVFCKIEQRNQNKPWQVGEESSDSSSDSDSVKQRAK</sequence>
<dbReference type="EMBL" id="JBJQND010000006">
    <property type="protein sequence ID" value="KAL3872662.1"/>
    <property type="molecule type" value="Genomic_DNA"/>
</dbReference>
<accession>A0ABD3WIV9</accession>
<feature type="repeat" description="PPR" evidence="2">
    <location>
        <begin position="186"/>
        <end position="220"/>
    </location>
</feature>
<feature type="region of interest" description="Disordered" evidence="3">
    <location>
        <begin position="1006"/>
        <end position="1050"/>
    </location>
</feature>
<protein>
    <recommendedName>
        <fullName evidence="4">Pentatricopeptide repeat-containing protein-mitochondrial domain-containing protein</fullName>
    </recommendedName>
</protein>
<feature type="compositionally biased region" description="Basic and acidic residues" evidence="3">
    <location>
        <begin position="1014"/>
        <end position="1029"/>
    </location>
</feature>
<evidence type="ECO:0000256" key="1">
    <source>
        <dbReference type="ARBA" id="ARBA00022737"/>
    </source>
</evidence>
<name>A0ABD3WIV9_SINWO</name>
<gene>
    <name evidence="5" type="ORF">ACJMK2_035875</name>
</gene>
<dbReference type="NCBIfam" id="TIGR00756">
    <property type="entry name" value="PPR"/>
    <property type="match status" value="2"/>
</dbReference>
<dbReference type="Pfam" id="PF23276">
    <property type="entry name" value="TPR_24"/>
    <property type="match status" value="1"/>
</dbReference>
<proteinExistence type="predicted"/>
<evidence type="ECO:0000256" key="3">
    <source>
        <dbReference type="SAM" id="MobiDB-lite"/>
    </source>
</evidence>
<reference evidence="5 6" key="1">
    <citation type="submission" date="2024-11" db="EMBL/GenBank/DDBJ databases">
        <title>Chromosome-level genome assembly of the freshwater bivalve Anodonta woodiana.</title>
        <authorList>
            <person name="Chen X."/>
        </authorList>
    </citation>
    <scope>NUCLEOTIDE SEQUENCE [LARGE SCALE GENOMIC DNA]</scope>
    <source>
        <strain evidence="5">MN2024</strain>
        <tissue evidence="5">Gills</tissue>
    </source>
</reference>
<dbReference type="EMBL" id="JBJQND010000006">
    <property type="protein sequence ID" value="KAL3872661.1"/>
    <property type="molecule type" value="Genomic_DNA"/>
</dbReference>
<evidence type="ECO:0000256" key="2">
    <source>
        <dbReference type="PROSITE-ProRule" id="PRU00708"/>
    </source>
</evidence>
<dbReference type="InterPro" id="IPR033490">
    <property type="entry name" value="LRP130"/>
</dbReference>
<dbReference type="PANTHER" id="PTHR46669:SF1">
    <property type="entry name" value="LEUCINE-RICH PPR MOTIF-CONTAINING PROTEIN, MITOCHONDRIAL"/>
    <property type="match status" value="1"/>
</dbReference>
<dbReference type="Pfam" id="PF13812">
    <property type="entry name" value="PPR_3"/>
    <property type="match status" value="1"/>
</dbReference>
<evidence type="ECO:0000313" key="5">
    <source>
        <dbReference type="EMBL" id="KAL3872662.1"/>
    </source>
</evidence>
<feature type="repeat" description="PPR" evidence="2">
    <location>
        <begin position="221"/>
        <end position="255"/>
    </location>
</feature>
<evidence type="ECO:0000313" key="6">
    <source>
        <dbReference type="Proteomes" id="UP001634394"/>
    </source>
</evidence>
<comment type="caution">
    <text evidence="5">The sequence shown here is derived from an EMBL/GenBank/DDBJ whole genome shotgun (WGS) entry which is preliminary data.</text>
</comment>
<keyword evidence="1" id="KW-0677">Repeat</keyword>
<dbReference type="InterPro" id="IPR011990">
    <property type="entry name" value="TPR-like_helical_dom_sf"/>
</dbReference>
<dbReference type="Pfam" id="PF01535">
    <property type="entry name" value="PPR"/>
    <property type="match status" value="1"/>
</dbReference>
<organism evidence="5 6">
    <name type="scientific">Sinanodonta woodiana</name>
    <name type="common">Chinese pond mussel</name>
    <name type="synonym">Anodonta woodiana</name>
    <dbReference type="NCBI Taxonomy" id="1069815"/>
    <lineage>
        <taxon>Eukaryota</taxon>
        <taxon>Metazoa</taxon>
        <taxon>Spiralia</taxon>
        <taxon>Lophotrochozoa</taxon>
        <taxon>Mollusca</taxon>
        <taxon>Bivalvia</taxon>
        <taxon>Autobranchia</taxon>
        <taxon>Heteroconchia</taxon>
        <taxon>Palaeoheterodonta</taxon>
        <taxon>Unionida</taxon>
        <taxon>Unionoidea</taxon>
        <taxon>Unionidae</taxon>
        <taxon>Unioninae</taxon>
        <taxon>Sinanodonta</taxon>
    </lineage>
</organism>
<feature type="repeat" description="PPR" evidence="2">
    <location>
        <begin position="151"/>
        <end position="185"/>
    </location>
</feature>
<dbReference type="Gene3D" id="1.25.40.10">
    <property type="entry name" value="Tetratricopeptide repeat domain"/>
    <property type="match status" value="2"/>
</dbReference>
<dbReference type="InterPro" id="IPR002885">
    <property type="entry name" value="PPR_rpt"/>
</dbReference>
<keyword evidence="6" id="KW-1185">Reference proteome</keyword>